<name>A0A1D1YPK1_9ARAE</name>
<feature type="region of interest" description="Disordered" evidence="1">
    <location>
        <begin position="43"/>
        <end position="74"/>
    </location>
</feature>
<evidence type="ECO:0000256" key="1">
    <source>
        <dbReference type="SAM" id="MobiDB-lite"/>
    </source>
</evidence>
<gene>
    <name evidence="3" type="primary">RpII215_3</name>
    <name evidence="3" type="ORF">g.18722</name>
</gene>
<dbReference type="AlphaFoldDB" id="A0A1D1YPK1"/>
<proteinExistence type="predicted"/>
<dbReference type="EMBL" id="GDJX01011378">
    <property type="protein sequence ID" value="JAT56558.1"/>
    <property type="molecule type" value="Transcribed_RNA"/>
</dbReference>
<accession>A0A1D1YPK1</accession>
<dbReference type="GO" id="GO:0000428">
    <property type="term" value="C:DNA-directed RNA polymerase complex"/>
    <property type="evidence" value="ECO:0007669"/>
    <property type="project" value="UniProtKB-KW"/>
</dbReference>
<sequence length="133" mass="14091">QPRRSSRSQPPHTRGTMKVLALVLFGVALALAAERPRYYNRSKRGNLLGHHHGPSYDTLSYSGPSHGPSVSIADSHAPALPAALPSYDHHHHSFSAPLPAVDHGHSYAAPSYSAPAPSLPLPSYSAPAPSLPL</sequence>
<keyword evidence="3" id="KW-0804">Transcription</keyword>
<evidence type="ECO:0000256" key="2">
    <source>
        <dbReference type="SAM" id="SignalP"/>
    </source>
</evidence>
<feature type="non-terminal residue" evidence="3">
    <location>
        <position position="1"/>
    </location>
</feature>
<organism evidence="3">
    <name type="scientific">Anthurium amnicola</name>
    <dbReference type="NCBI Taxonomy" id="1678845"/>
    <lineage>
        <taxon>Eukaryota</taxon>
        <taxon>Viridiplantae</taxon>
        <taxon>Streptophyta</taxon>
        <taxon>Embryophyta</taxon>
        <taxon>Tracheophyta</taxon>
        <taxon>Spermatophyta</taxon>
        <taxon>Magnoliopsida</taxon>
        <taxon>Liliopsida</taxon>
        <taxon>Araceae</taxon>
        <taxon>Pothoideae</taxon>
        <taxon>Potheae</taxon>
        <taxon>Anthurium</taxon>
    </lineage>
</organism>
<feature type="non-terminal residue" evidence="3">
    <location>
        <position position="133"/>
    </location>
</feature>
<feature type="compositionally biased region" description="Basic residues" evidence="1">
    <location>
        <begin position="43"/>
        <end position="53"/>
    </location>
</feature>
<feature type="chain" id="PRO_5008900376" evidence="2">
    <location>
        <begin position="33"/>
        <end position="133"/>
    </location>
</feature>
<protein>
    <submittedName>
        <fullName evidence="3">DNA-directed RNA polymerase II subunit RPB1</fullName>
    </submittedName>
</protein>
<keyword evidence="2" id="KW-0732">Signal</keyword>
<evidence type="ECO:0000313" key="3">
    <source>
        <dbReference type="EMBL" id="JAT56558.1"/>
    </source>
</evidence>
<feature type="signal peptide" evidence="2">
    <location>
        <begin position="1"/>
        <end position="32"/>
    </location>
</feature>
<keyword evidence="3" id="KW-0240">DNA-directed RNA polymerase</keyword>
<reference evidence="3" key="1">
    <citation type="submission" date="2015-07" db="EMBL/GenBank/DDBJ databases">
        <title>Transcriptome Assembly of Anthurium amnicola.</title>
        <authorList>
            <person name="Suzuki J."/>
        </authorList>
    </citation>
    <scope>NUCLEOTIDE SEQUENCE</scope>
</reference>